<dbReference type="EMBL" id="JAAGRQ010000104">
    <property type="protein sequence ID" value="NDY58459.1"/>
    <property type="molecule type" value="Genomic_DNA"/>
</dbReference>
<comment type="caution">
    <text evidence="1">The sequence shown here is derived from an EMBL/GenBank/DDBJ whole genome shotgun (WGS) entry which is preliminary data.</text>
</comment>
<dbReference type="GO" id="GO:0016740">
    <property type="term" value="F:transferase activity"/>
    <property type="evidence" value="ECO:0007669"/>
    <property type="project" value="UniProtKB-KW"/>
</dbReference>
<keyword evidence="1" id="KW-0808">Transferase</keyword>
<dbReference type="Gene3D" id="3.40.50.2000">
    <property type="entry name" value="Glycogen Phosphorylase B"/>
    <property type="match status" value="1"/>
</dbReference>
<gene>
    <name evidence="1" type="ORF">G3N56_17130</name>
</gene>
<accession>A0A7K3NT78</accession>
<sequence>MTDTLRTYIFLPPLRKPAGGLAVLLRLAAHLHRAGYPVALAPREITPDAVAELAPEVACVPFEELRLTPDDIWLVPEGWPNALTPGLAAKARCLVYCQNWAYLHNGLPAHVSWNNLPVSFLAVSDPVAGFIELATGRRPPILRPGIDLGLFRPGGEKPANEVCVAYMPRKNKALADQIFRLVQARQAQTGLPIRFTPIQDMTQAQVATALGQSHIFLAVGFPEGCPLPPLEAMASGCVVVGYAGLGGLDYMRPVPPTFAPSWPPLRPVPWGGNAFVTPDADVAQTVLALEAAARLVLDGGPALDAILGHAADCARAYGLDAQAEAVRRVWEEMG</sequence>
<dbReference type="AlphaFoldDB" id="A0A7K3NT78"/>
<dbReference type="SUPFAM" id="SSF53756">
    <property type="entry name" value="UDP-Glycosyltransferase/glycogen phosphorylase"/>
    <property type="match status" value="1"/>
</dbReference>
<dbReference type="Proteomes" id="UP000469724">
    <property type="component" value="Unassembled WGS sequence"/>
</dbReference>
<organism evidence="1 2">
    <name type="scientific">Desulfolutivibrio sulfodismutans</name>
    <dbReference type="NCBI Taxonomy" id="63561"/>
    <lineage>
        <taxon>Bacteria</taxon>
        <taxon>Pseudomonadati</taxon>
        <taxon>Thermodesulfobacteriota</taxon>
        <taxon>Desulfovibrionia</taxon>
        <taxon>Desulfovibrionales</taxon>
        <taxon>Desulfovibrionaceae</taxon>
        <taxon>Desulfolutivibrio</taxon>
    </lineage>
</organism>
<name>A0A7K3NT78_9BACT</name>
<proteinExistence type="predicted"/>
<protein>
    <submittedName>
        <fullName evidence="1">Glycosyltransferase family 4 protein</fullName>
    </submittedName>
</protein>
<evidence type="ECO:0000313" key="1">
    <source>
        <dbReference type="EMBL" id="NDY58459.1"/>
    </source>
</evidence>
<dbReference type="RefSeq" id="WP_163303532.1">
    <property type="nucleotide sequence ID" value="NZ_JAAGRQ010000104.1"/>
</dbReference>
<evidence type="ECO:0000313" key="2">
    <source>
        <dbReference type="Proteomes" id="UP000469724"/>
    </source>
</evidence>
<reference evidence="1 2" key="1">
    <citation type="submission" date="2020-02" db="EMBL/GenBank/DDBJ databases">
        <title>Comparative genomics of sulfur disproportionating microorganisms.</title>
        <authorList>
            <person name="Ward L.M."/>
            <person name="Bertran E."/>
            <person name="Johnston D.T."/>
        </authorList>
    </citation>
    <scope>NUCLEOTIDE SEQUENCE [LARGE SCALE GENOMIC DNA]</scope>
    <source>
        <strain evidence="1 2">DSM 3696</strain>
    </source>
</reference>
<keyword evidence="2" id="KW-1185">Reference proteome</keyword>